<dbReference type="Proteomes" id="UP000813427">
    <property type="component" value="Unassembled WGS sequence"/>
</dbReference>
<keyword evidence="2" id="KW-1185">Reference proteome</keyword>
<proteinExistence type="predicted"/>
<protein>
    <submittedName>
        <fullName evidence="1">Uncharacterized protein</fullName>
    </submittedName>
</protein>
<sequence length="136" mass="15208">MRRFYVNMQTLPKTHSLAIIRVRETGRYLSPLKNLALVHDGLIERMEMIEPYALPPWHRHMMVEYDSDKEAAADVDTGDDVTETSSLRQVLIAMSASARNGQVGMGGVRRNTTIGGADNIVARYSVTLGPRHEQNA</sequence>
<dbReference type="AlphaFoldDB" id="A0A8K0RJN8"/>
<dbReference type="EMBL" id="JAGPXF010000009">
    <property type="protein sequence ID" value="KAH7230994.1"/>
    <property type="molecule type" value="Genomic_DNA"/>
</dbReference>
<accession>A0A8K0RJN8</accession>
<comment type="caution">
    <text evidence="1">The sequence shown here is derived from an EMBL/GenBank/DDBJ whole genome shotgun (WGS) entry which is preliminary data.</text>
</comment>
<name>A0A8K0RJN8_9HYPO</name>
<evidence type="ECO:0000313" key="2">
    <source>
        <dbReference type="Proteomes" id="UP000813427"/>
    </source>
</evidence>
<reference evidence="1" key="1">
    <citation type="journal article" date="2021" name="Nat. Commun.">
        <title>Genetic determinants of endophytism in the Arabidopsis root mycobiome.</title>
        <authorList>
            <person name="Mesny F."/>
            <person name="Miyauchi S."/>
            <person name="Thiergart T."/>
            <person name="Pickel B."/>
            <person name="Atanasova L."/>
            <person name="Karlsson M."/>
            <person name="Huettel B."/>
            <person name="Barry K.W."/>
            <person name="Haridas S."/>
            <person name="Chen C."/>
            <person name="Bauer D."/>
            <person name="Andreopoulos W."/>
            <person name="Pangilinan J."/>
            <person name="LaButti K."/>
            <person name="Riley R."/>
            <person name="Lipzen A."/>
            <person name="Clum A."/>
            <person name="Drula E."/>
            <person name="Henrissat B."/>
            <person name="Kohler A."/>
            <person name="Grigoriev I.V."/>
            <person name="Martin F.M."/>
            <person name="Hacquard S."/>
        </authorList>
    </citation>
    <scope>NUCLEOTIDE SEQUENCE</scope>
    <source>
        <strain evidence="1">MPI-SDFR-AT-0068</strain>
    </source>
</reference>
<organism evidence="1 2">
    <name type="scientific">Fusarium tricinctum</name>
    <dbReference type="NCBI Taxonomy" id="61284"/>
    <lineage>
        <taxon>Eukaryota</taxon>
        <taxon>Fungi</taxon>
        <taxon>Dikarya</taxon>
        <taxon>Ascomycota</taxon>
        <taxon>Pezizomycotina</taxon>
        <taxon>Sordariomycetes</taxon>
        <taxon>Hypocreomycetidae</taxon>
        <taxon>Hypocreales</taxon>
        <taxon>Nectriaceae</taxon>
        <taxon>Fusarium</taxon>
        <taxon>Fusarium tricinctum species complex</taxon>
    </lineage>
</organism>
<gene>
    <name evidence="1" type="ORF">BKA59DRAFT_461300</name>
</gene>
<dbReference type="OrthoDB" id="5082411at2759"/>
<evidence type="ECO:0000313" key="1">
    <source>
        <dbReference type="EMBL" id="KAH7230994.1"/>
    </source>
</evidence>